<organism evidence="1 2">
    <name type="scientific">Salinisphaera shabanensis E1L3A</name>
    <dbReference type="NCBI Taxonomy" id="1033802"/>
    <lineage>
        <taxon>Bacteria</taxon>
        <taxon>Pseudomonadati</taxon>
        <taxon>Pseudomonadota</taxon>
        <taxon>Gammaproteobacteria</taxon>
        <taxon>Salinisphaerales</taxon>
        <taxon>Salinisphaeraceae</taxon>
        <taxon>Salinisphaera</taxon>
    </lineage>
</organism>
<gene>
    <name evidence="1" type="ORF">SSPSH_000403</name>
</gene>
<accession>U2G252</accession>
<dbReference type="AlphaFoldDB" id="U2G252"/>
<dbReference type="EMBL" id="AFNV02000003">
    <property type="protein sequence ID" value="ERJ20293.1"/>
    <property type="molecule type" value="Genomic_DNA"/>
</dbReference>
<comment type="caution">
    <text evidence="1">The sequence shown here is derived from an EMBL/GenBank/DDBJ whole genome shotgun (WGS) entry which is preliminary data.</text>
</comment>
<reference evidence="1 2" key="1">
    <citation type="journal article" date="2011" name="J. Bacteriol.">
        <title>Genome sequence of Salinisphaera shabanensis, a gammaproteobacterium from the harsh, variable environment of the brine-seawater interface of the Shaban Deep in the Red Sea.</title>
        <authorList>
            <person name="Antunes A."/>
            <person name="Alam I."/>
            <person name="Bajic V.B."/>
            <person name="Stingl U."/>
        </authorList>
    </citation>
    <scope>NUCLEOTIDE SEQUENCE [LARGE SCALE GENOMIC DNA]</scope>
    <source>
        <strain evidence="1 2">E1L3A</strain>
    </source>
</reference>
<evidence type="ECO:0000313" key="1">
    <source>
        <dbReference type="EMBL" id="ERJ20293.1"/>
    </source>
</evidence>
<reference evidence="1 2" key="2">
    <citation type="journal article" date="2013" name="PLoS ONE">
        <title>INDIGO - INtegrated Data Warehouse of MIcrobial GenOmes with Examples from the Red Sea Extremophiles.</title>
        <authorList>
            <person name="Alam I."/>
            <person name="Antunes A."/>
            <person name="Kamau A.A."/>
            <person name="Ba Alawi W."/>
            <person name="Kalkatawi M."/>
            <person name="Stingl U."/>
            <person name="Bajic V.B."/>
        </authorList>
    </citation>
    <scope>NUCLEOTIDE SEQUENCE [LARGE SCALE GENOMIC DNA]</scope>
    <source>
        <strain evidence="1 2">E1L3A</strain>
    </source>
</reference>
<name>U2G252_9GAMM</name>
<keyword evidence="2" id="KW-1185">Reference proteome</keyword>
<dbReference type="Proteomes" id="UP000006242">
    <property type="component" value="Unassembled WGS sequence"/>
</dbReference>
<protein>
    <submittedName>
        <fullName evidence="1">Uncharacterized protein</fullName>
    </submittedName>
</protein>
<proteinExistence type="predicted"/>
<sequence length="100" mass="11155">MFGLVLNQRTVECIRAEKPMAPVISRKERIVACPQHINRSRVTRKMVALSLPGMTYALMFARLNRGAYLLADTKAREDSAKQVVASEGARNLAQRVLRGS</sequence>
<evidence type="ECO:0000313" key="2">
    <source>
        <dbReference type="Proteomes" id="UP000006242"/>
    </source>
</evidence>